<evidence type="ECO:0000259" key="8">
    <source>
        <dbReference type="PROSITE" id="PS51192"/>
    </source>
</evidence>
<dbReference type="GO" id="GO:0005524">
    <property type="term" value="F:ATP binding"/>
    <property type="evidence" value="ECO:0007669"/>
    <property type="project" value="UniProtKB-UniRule"/>
</dbReference>
<dbReference type="EMBL" id="LVVM01002929">
    <property type="protein sequence ID" value="OJA15703.1"/>
    <property type="molecule type" value="Genomic_DNA"/>
</dbReference>
<gene>
    <name evidence="10" type="ORF">AZE42_08693</name>
</gene>
<evidence type="ECO:0000256" key="5">
    <source>
        <dbReference type="ARBA" id="ARBA00022884"/>
    </source>
</evidence>
<feature type="domain" description="Helicase ATP-binding" evidence="8">
    <location>
        <begin position="408"/>
        <end position="588"/>
    </location>
</feature>
<dbReference type="AlphaFoldDB" id="A0A1J8Q4W9"/>
<dbReference type="PROSITE" id="PS51194">
    <property type="entry name" value="HELICASE_CTER"/>
    <property type="match status" value="1"/>
</dbReference>
<dbReference type="InterPro" id="IPR011545">
    <property type="entry name" value="DEAD/DEAH_box_helicase_dom"/>
</dbReference>
<dbReference type="PROSITE" id="PS00039">
    <property type="entry name" value="DEAD_ATP_HELICASE"/>
    <property type="match status" value="1"/>
</dbReference>
<dbReference type="Pfam" id="PF00270">
    <property type="entry name" value="DEAD"/>
    <property type="match status" value="1"/>
</dbReference>
<feature type="region of interest" description="Disordered" evidence="7">
    <location>
        <begin position="828"/>
        <end position="849"/>
    </location>
</feature>
<reference evidence="10 11" key="1">
    <citation type="submission" date="2016-03" db="EMBL/GenBank/DDBJ databases">
        <title>Comparative genomics of the ectomycorrhizal sister species Rhizopogon vinicolor and Rhizopogon vesiculosus (Basidiomycota: Boletales) reveals a divergence of the mating type B locus.</title>
        <authorList>
            <person name="Mujic A.B."/>
            <person name="Kuo A."/>
            <person name="Tritt A."/>
            <person name="Lipzen A."/>
            <person name="Chen C."/>
            <person name="Johnson J."/>
            <person name="Sharma A."/>
            <person name="Barry K."/>
            <person name="Grigoriev I.V."/>
            <person name="Spatafora J.W."/>
        </authorList>
    </citation>
    <scope>NUCLEOTIDE SEQUENCE [LARGE SCALE GENOMIC DNA]</scope>
    <source>
        <strain evidence="10 11">AM-OR11-056</strain>
    </source>
</reference>
<dbReference type="GO" id="GO:0003724">
    <property type="term" value="F:RNA helicase activity"/>
    <property type="evidence" value="ECO:0007669"/>
    <property type="project" value="UniProtKB-EC"/>
</dbReference>
<feature type="region of interest" description="Disordered" evidence="7">
    <location>
        <begin position="199"/>
        <end position="218"/>
    </location>
</feature>
<dbReference type="CDD" id="cd18787">
    <property type="entry name" value="SF2_C_DEAD"/>
    <property type="match status" value="1"/>
</dbReference>
<proteinExistence type="inferred from homology"/>
<evidence type="ECO:0000256" key="2">
    <source>
        <dbReference type="ARBA" id="ARBA00022801"/>
    </source>
</evidence>
<dbReference type="PROSITE" id="PS00028">
    <property type="entry name" value="ZINC_FINGER_C2H2_1"/>
    <property type="match status" value="1"/>
</dbReference>
<keyword evidence="2 6" id="KW-0378">Hydrolase</keyword>
<comment type="catalytic activity">
    <reaction evidence="6">
        <text>ATP + H2O = ADP + phosphate + H(+)</text>
        <dbReference type="Rhea" id="RHEA:13065"/>
        <dbReference type="ChEBI" id="CHEBI:15377"/>
        <dbReference type="ChEBI" id="CHEBI:15378"/>
        <dbReference type="ChEBI" id="CHEBI:30616"/>
        <dbReference type="ChEBI" id="CHEBI:43474"/>
        <dbReference type="ChEBI" id="CHEBI:456216"/>
        <dbReference type="EC" id="3.6.4.13"/>
    </reaction>
</comment>
<evidence type="ECO:0000256" key="7">
    <source>
        <dbReference type="SAM" id="MobiDB-lite"/>
    </source>
</evidence>
<name>A0A1J8Q4W9_9AGAM</name>
<dbReference type="Gene3D" id="3.30.160.60">
    <property type="entry name" value="Classic Zinc Finger"/>
    <property type="match status" value="1"/>
</dbReference>
<dbReference type="SMART" id="SM00487">
    <property type="entry name" value="DEXDc"/>
    <property type="match status" value="1"/>
</dbReference>
<feature type="region of interest" description="Disordered" evidence="7">
    <location>
        <begin position="295"/>
        <end position="326"/>
    </location>
</feature>
<dbReference type="Gene3D" id="3.40.50.300">
    <property type="entry name" value="P-loop containing nucleotide triphosphate hydrolases"/>
    <property type="match status" value="2"/>
</dbReference>
<organism evidence="10 11">
    <name type="scientific">Rhizopogon vesiculosus</name>
    <dbReference type="NCBI Taxonomy" id="180088"/>
    <lineage>
        <taxon>Eukaryota</taxon>
        <taxon>Fungi</taxon>
        <taxon>Dikarya</taxon>
        <taxon>Basidiomycota</taxon>
        <taxon>Agaricomycotina</taxon>
        <taxon>Agaricomycetes</taxon>
        <taxon>Agaricomycetidae</taxon>
        <taxon>Boletales</taxon>
        <taxon>Suillineae</taxon>
        <taxon>Rhizopogonaceae</taxon>
        <taxon>Rhizopogon</taxon>
    </lineage>
</organism>
<comment type="similarity">
    <text evidence="6">Belongs to the DEAD box helicase family.</text>
</comment>
<evidence type="ECO:0000256" key="1">
    <source>
        <dbReference type="ARBA" id="ARBA00022741"/>
    </source>
</evidence>
<evidence type="ECO:0000313" key="10">
    <source>
        <dbReference type="EMBL" id="OJA15703.1"/>
    </source>
</evidence>
<keyword evidence="3 6" id="KW-0347">Helicase</keyword>
<evidence type="ECO:0000256" key="3">
    <source>
        <dbReference type="ARBA" id="ARBA00022806"/>
    </source>
</evidence>
<keyword evidence="5 6" id="KW-0694">RNA-binding</keyword>
<evidence type="ECO:0000313" key="11">
    <source>
        <dbReference type="Proteomes" id="UP000183567"/>
    </source>
</evidence>
<feature type="region of interest" description="Disordered" evidence="7">
    <location>
        <begin position="224"/>
        <end position="262"/>
    </location>
</feature>
<keyword evidence="1 6" id="KW-0547">Nucleotide-binding</keyword>
<protein>
    <recommendedName>
        <fullName evidence="6">ATP-dependent RNA helicase</fullName>
        <ecNumber evidence="6">3.6.4.13</ecNumber>
    </recommendedName>
</protein>
<comment type="domain">
    <text evidence="6">The Q motif is unique to and characteristic of the DEAD box family of RNA helicases and controls ATP binding and hydrolysis.</text>
</comment>
<accession>A0A1J8Q4W9</accession>
<dbReference type="STRING" id="180088.A0A1J8Q4W9"/>
<evidence type="ECO:0000259" key="9">
    <source>
        <dbReference type="PROSITE" id="PS51194"/>
    </source>
</evidence>
<dbReference type="SMART" id="SM00355">
    <property type="entry name" value="ZnF_C2H2"/>
    <property type="match status" value="5"/>
</dbReference>
<keyword evidence="11" id="KW-1185">Reference proteome</keyword>
<dbReference type="SMART" id="SM00490">
    <property type="entry name" value="HELICc"/>
    <property type="match status" value="1"/>
</dbReference>
<dbReference type="GO" id="GO:0016787">
    <property type="term" value="F:hydrolase activity"/>
    <property type="evidence" value="ECO:0007669"/>
    <property type="project" value="UniProtKB-KW"/>
</dbReference>
<dbReference type="Pfam" id="PF00271">
    <property type="entry name" value="Helicase_C"/>
    <property type="match status" value="1"/>
</dbReference>
<dbReference type="PANTHER" id="PTHR24031">
    <property type="entry name" value="RNA HELICASE"/>
    <property type="match status" value="1"/>
</dbReference>
<dbReference type="GO" id="GO:0003723">
    <property type="term" value="F:RNA binding"/>
    <property type="evidence" value="ECO:0007669"/>
    <property type="project" value="UniProtKB-UniRule"/>
</dbReference>
<dbReference type="InterPro" id="IPR027417">
    <property type="entry name" value="P-loop_NTPase"/>
</dbReference>
<feature type="compositionally biased region" description="Low complexity" evidence="7">
    <location>
        <begin position="224"/>
        <end position="240"/>
    </location>
</feature>
<evidence type="ECO:0000256" key="6">
    <source>
        <dbReference type="RuleBase" id="RU365068"/>
    </source>
</evidence>
<dbReference type="EC" id="3.6.4.13" evidence="6"/>
<dbReference type="OrthoDB" id="193716at2759"/>
<feature type="compositionally biased region" description="Polar residues" evidence="7">
    <location>
        <begin position="316"/>
        <end position="326"/>
    </location>
</feature>
<dbReference type="InterPro" id="IPR001650">
    <property type="entry name" value="Helicase_C-like"/>
</dbReference>
<keyword evidence="4 6" id="KW-0067">ATP-binding</keyword>
<sequence>MCNFTCPKEELLQEHIASAHSCPICHEGIFATTALLIAHLVDHATPYRCEVCQTGYAHEEDLHLHYRDSPDDVHPSYCIQHTESVHPQVCCEPCDGASFDLGELPMHYLTSRNHPECDICQTGFSDRTEFATHGAMEHSEVYCYLCQWQFESAEALRNHTRHFVAHPKCMDCEWRFADVDAYQHHLFMVHRPYSASHSDQESIASAKSPEANSPVMMLPEHGTSLVSSSGWSTLSSETASKMSPRPEDSSNQRPTGPAVSMLRFPNFISPESASIDISTNLMPDHLLSSIDLSASSQERRWEVQSEDTIMSEPMEDNQSSKSSDPSFDQLTQMVQTKQNAWTAATQVHVQPSPVLNNTTTLSTNINSNFVIADRKHFTSKRFAEAPISERSKAGIRHEFLMDVQEATLEHALSGIDLLVQAKTGTGKTMAFLLPAIERLVSSRSTSNNVGEVLIIAPTRELALQIEEEAKSLLMHHPMYGVQSVIGGTNMNAEKTHLSLPTTRSNILIATPGRLLGHLTSGLTLRPSVLVLDEADRLLDQGFRKDLERIIGFLPEKLATARQCMLFSATFDEAIQEIAKLYLDPNYKFISTLHEDEINTHEHVPQSYLITPLEQTLPTLVSLLKHVGPQAKTMLFCTTARGTAVVASILEQVSASEAGPLLPPIHQIHSRMSQSARACASQAFRDAPKGAVLVTSDVTARGMDFPGVTHIIQLSLPTSPAQYIHRLGRTGRAGAGGEGILILMPEEKFFLQLPEIASLPLTPYTKPEHVGALKFELKQRAIKQAYSAWLGFYKSWLWRLRWKPTKLVKQGAVWARCLGWQGVAESSGGSGIPGIGRTQEGGAEDNNEVLSWTPPPIAMRTVEKMGLKGTPGLNVVDRVK</sequence>
<dbReference type="Proteomes" id="UP000183567">
    <property type="component" value="Unassembled WGS sequence"/>
</dbReference>
<dbReference type="PROSITE" id="PS51192">
    <property type="entry name" value="HELICASE_ATP_BIND_1"/>
    <property type="match status" value="1"/>
</dbReference>
<feature type="domain" description="Helicase C-terminal" evidence="9">
    <location>
        <begin position="618"/>
        <end position="773"/>
    </location>
</feature>
<comment type="caution">
    <text evidence="10">The sequence shown here is derived from an EMBL/GenBank/DDBJ whole genome shotgun (WGS) entry which is preliminary data.</text>
</comment>
<dbReference type="InterPro" id="IPR014001">
    <property type="entry name" value="Helicase_ATP-bd"/>
</dbReference>
<evidence type="ECO:0000256" key="4">
    <source>
        <dbReference type="ARBA" id="ARBA00022840"/>
    </source>
</evidence>
<dbReference type="InterPro" id="IPR000629">
    <property type="entry name" value="RNA-helicase_DEAD-box_CS"/>
</dbReference>
<dbReference type="SUPFAM" id="SSF52540">
    <property type="entry name" value="P-loop containing nucleoside triphosphate hydrolases"/>
    <property type="match status" value="1"/>
</dbReference>
<dbReference type="InterPro" id="IPR013087">
    <property type="entry name" value="Znf_C2H2_type"/>
</dbReference>
<comment type="function">
    <text evidence="6">RNA helicase.</text>
</comment>